<proteinExistence type="predicted"/>
<keyword evidence="2" id="KW-1185">Reference proteome</keyword>
<name>A0ABV1T0T9_9ACTN</name>
<dbReference type="InterPro" id="IPR002060">
    <property type="entry name" value="Squ/phyt_synthse"/>
</dbReference>
<dbReference type="Gene3D" id="1.10.600.10">
    <property type="entry name" value="Farnesyl Diphosphate Synthase"/>
    <property type="match status" value="1"/>
</dbReference>
<sequence length="295" mass="32328">MSTWSRSLAAAGITTPGARRDYDAQRRLVARFRPTSYLALRLLLPPRLLPHVVAMTAVMHHGDNLLDTGPRPRREAAWADWEHRVRDALATGSSDDPLIRALVHTVAARPRLRRRTEEYLATATAELEFTGFATEDEYQSYVDAYSLPAFMLVAELLGPDGDDDGRYRAACRTFIDGSQRLDFVNDIAEDLREGRPGIPVSALEKFSVTTADLAAARPSAGLRALLDEHLGLARAALLESRGLTGLVPPDSRRLVRALIDIELLTADAARERGPGLLRGAAGPPKARAARALLRR</sequence>
<reference evidence="1 2" key="1">
    <citation type="submission" date="2024-06" db="EMBL/GenBank/DDBJ databases">
        <title>The Natural Products Discovery Center: Release of the First 8490 Sequenced Strains for Exploring Actinobacteria Biosynthetic Diversity.</title>
        <authorList>
            <person name="Kalkreuter E."/>
            <person name="Kautsar S.A."/>
            <person name="Yang D."/>
            <person name="Bader C.D."/>
            <person name="Teijaro C.N."/>
            <person name="Fluegel L."/>
            <person name="Davis C.M."/>
            <person name="Simpson J.R."/>
            <person name="Lauterbach L."/>
            <person name="Steele A.D."/>
            <person name="Gui C."/>
            <person name="Meng S."/>
            <person name="Li G."/>
            <person name="Viehrig K."/>
            <person name="Ye F."/>
            <person name="Su P."/>
            <person name="Kiefer A.F."/>
            <person name="Nichols A."/>
            <person name="Cepeda A.J."/>
            <person name="Yan W."/>
            <person name="Fan B."/>
            <person name="Jiang Y."/>
            <person name="Adhikari A."/>
            <person name="Zheng C.-J."/>
            <person name="Schuster L."/>
            <person name="Cowan T.M."/>
            <person name="Smanski M.J."/>
            <person name="Chevrette M.G."/>
            <person name="De Carvalho L.P.S."/>
            <person name="Shen B."/>
        </authorList>
    </citation>
    <scope>NUCLEOTIDE SEQUENCE [LARGE SCALE GENOMIC DNA]</scope>
    <source>
        <strain evidence="1 2">NPDC001615</strain>
    </source>
</reference>
<evidence type="ECO:0000313" key="1">
    <source>
        <dbReference type="EMBL" id="MER6167597.1"/>
    </source>
</evidence>
<dbReference type="RefSeq" id="WP_352149045.1">
    <property type="nucleotide sequence ID" value="NZ_JBEOZY010000028.1"/>
</dbReference>
<gene>
    <name evidence="1" type="ORF">ABT188_24130</name>
</gene>
<dbReference type="EMBL" id="JBEOZY010000028">
    <property type="protein sequence ID" value="MER6167597.1"/>
    <property type="molecule type" value="Genomic_DNA"/>
</dbReference>
<dbReference type="SUPFAM" id="SSF48576">
    <property type="entry name" value="Terpenoid synthases"/>
    <property type="match status" value="1"/>
</dbReference>
<protein>
    <submittedName>
        <fullName evidence="1">Squalene/phytoene synthase family protein</fullName>
    </submittedName>
</protein>
<comment type="caution">
    <text evidence="1">The sequence shown here is derived from an EMBL/GenBank/DDBJ whole genome shotgun (WGS) entry which is preliminary data.</text>
</comment>
<dbReference type="InterPro" id="IPR008949">
    <property type="entry name" value="Isoprenoid_synthase_dom_sf"/>
</dbReference>
<accession>A0ABV1T0T9</accession>
<evidence type="ECO:0000313" key="2">
    <source>
        <dbReference type="Proteomes" id="UP001496720"/>
    </source>
</evidence>
<organism evidence="1 2">
    <name type="scientific">Streptomyces violaceorubidus</name>
    <dbReference type="NCBI Taxonomy" id="284042"/>
    <lineage>
        <taxon>Bacteria</taxon>
        <taxon>Bacillati</taxon>
        <taxon>Actinomycetota</taxon>
        <taxon>Actinomycetes</taxon>
        <taxon>Kitasatosporales</taxon>
        <taxon>Streptomycetaceae</taxon>
        <taxon>Streptomyces</taxon>
    </lineage>
</organism>
<dbReference type="Pfam" id="PF00494">
    <property type="entry name" value="SQS_PSY"/>
    <property type="match status" value="1"/>
</dbReference>
<dbReference type="Proteomes" id="UP001496720">
    <property type="component" value="Unassembled WGS sequence"/>
</dbReference>
<dbReference type="PANTHER" id="PTHR31480">
    <property type="entry name" value="BIFUNCTIONAL LYCOPENE CYCLASE/PHYTOENE SYNTHASE"/>
    <property type="match status" value="1"/>
</dbReference>